<organism evidence="3 4">
    <name type="scientific">Desulfosporosinus acididurans</name>
    <dbReference type="NCBI Taxonomy" id="476652"/>
    <lineage>
        <taxon>Bacteria</taxon>
        <taxon>Bacillati</taxon>
        <taxon>Bacillota</taxon>
        <taxon>Clostridia</taxon>
        <taxon>Eubacteriales</taxon>
        <taxon>Desulfitobacteriaceae</taxon>
        <taxon>Desulfosporosinus</taxon>
    </lineage>
</organism>
<dbReference type="PANTHER" id="PTHR10587">
    <property type="entry name" value="GLYCOSYL TRANSFERASE-RELATED"/>
    <property type="match status" value="1"/>
</dbReference>
<dbReference type="PATRIC" id="fig|476652.3.peg.3938"/>
<dbReference type="CDD" id="cd10959">
    <property type="entry name" value="CE4_NodB_like_3"/>
    <property type="match status" value="1"/>
</dbReference>
<reference evidence="3 4" key="1">
    <citation type="submission" date="2015-06" db="EMBL/GenBank/DDBJ databases">
        <title>Draft genome of the moderately acidophilic sulfate reducer Candidatus Desulfosporosinus acididurans strain M1.</title>
        <authorList>
            <person name="Poehlein A."/>
            <person name="Petzsch P."/>
            <person name="Johnson B.D."/>
            <person name="Schloemann M."/>
            <person name="Daniel R."/>
            <person name="Muehling M."/>
        </authorList>
    </citation>
    <scope>NUCLEOTIDE SEQUENCE [LARGE SCALE GENOMIC DNA]</scope>
    <source>
        <strain evidence="3 4">M1</strain>
    </source>
</reference>
<dbReference type="SUPFAM" id="SSF88713">
    <property type="entry name" value="Glycoside hydrolase/deacetylase"/>
    <property type="match status" value="1"/>
</dbReference>
<dbReference type="AlphaFoldDB" id="A0A0J1FMU6"/>
<keyword evidence="1" id="KW-1133">Transmembrane helix</keyword>
<keyword evidence="4" id="KW-1185">Reference proteome</keyword>
<dbReference type="STRING" id="476652.DEAC_c37230"/>
<dbReference type="EC" id="3.5.1.-" evidence="3"/>
<dbReference type="PROSITE" id="PS51677">
    <property type="entry name" value="NODB"/>
    <property type="match status" value="1"/>
</dbReference>
<dbReference type="InterPro" id="IPR002509">
    <property type="entry name" value="NODB_dom"/>
</dbReference>
<feature type="transmembrane region" description="Helical" evidence="1">
    <location>
        <begin position="6"/>
        <end position="26"/>
    </location>
</feature>
<evidence type="ECO:0000256" key="1">
    <source>
        <dbReference type="SAM" id="Phobius"/>
    </source>
</evidence>
<keyword evidence="3" id="KW-0378">Hydrolase</keyword>
<dbReference type="RefSeq" id="WP_047811516.1">
    <property type="nucleotide sequence ID" value="NZ_LDZY01000015.1"/>
</dbReference>
<dbReference type="InterPro" id="IPR054467">
    <property type="entry name" value="YkoP-like_dom"/>
</dbReference>
<dbReference type="EMBL" id="LDZY01000015">
    <property type="protein sequence ID" value="KLU64293.1"/>
    <property type="molecule type" value="Genomic_DNA"/>
</dbReference>
<dbReference type="InterPro" id="IPR050248">
    <property type="entry name" value="Polysacc_deacetylase_ArnD"/>
</dbReference>
<sequence length="424" mass="48934">MFWGTMLLGFILIGAAIYTIVPDLFLHRWGIGSWRRQFSPGVALTFDDGPDPLITPRLLQALKRHKISATFFVIAEKAAQYPELIQQMAGEGHQIGVHSFSHRYAWFTSPRKTVQEWTESVRVLEQILGQKITWMRPPWGTFNLVTWLWLKRHHMRAVLWNAEGHDWEVRRSPEDISARIMKRVNEGSIVVMHDSGGESGAPENTLAALDLLAERIPRDLKLPFVPLDFPDWSLGQRLTFRIWEKWEHYYAKTHHVDRVDDTNIFRLEKTVYDGPKLYSEDGRLLARKGDPAAEIHMDNIRLQAKGRDVQKTALKALRQARISMPDLARYIAHNPRYSDVKVFVGETLLYRGVKGFGFTVQDLPETWKSRGIALLQMMIMRIYHPAGKDRQNERLGNKTKLVWISREKLLSYAASDLKSGKNSS</sequence>
<comment type="caution">
    <text evidence="3">The sequence shown here is derived from an EMBL/GenBank/DDBJ whole genome shotgun (WGS) entry which is preliminary data.</text>
</comment>
<dbReference type="GO" id="GO:0016810">
    <property type="term" value="F:hydrolase activity, acting on carbon-nitrogen (but not peptide) bonds"/>
    <property type="evidence" value="ECO:0007669"/>
    <property type="project" value="InterPro"/>
</dbReference>
<evidence type="ECO:0000313" key="4">
    <source>
        <dbReference type="Proteomes" id="UP000036356"/>
    </source>
</evidence>
<accession>A0A0J1FMU6</accession>
<dbReference type="Proteomes" id="UP000036356">
    <property type="component" value="Unassembled WGS sequence"/>
</dbReference>
<dbReference type="Gene3D" id="3.20.20.370">
    <property type="entry name" value="Glycoside hydrolase/deacetylase"/>
    <property type="match status" value="1"/>
</dbReference>
<dbReference type="InterPro" id="IPR011330">
    <property type="entry name" value="Glyco_hydro/deAcase_b/a-brl"/>
</dbReference>
<evidence type="ECO:0000259" key="2">
    <source>
        <dbReference type="PROSITE" id="PS51677"/>
    </source>
</evidence>
<feature type="domain" description="NodB homology" evidence="2">
    <location>
        <begin position="40"/>
        <end position="225"/>
    </location>
</feature>
<proteinExistence type="predicted"/>
<name>A0A0J1FMU6_9FIRM</name>
<gene>
    <name evidence="3" type="primary">pdaC</name>
    <name evidence="3" type="ORF">DEAC_c37230</name>
</gene>
<dbReference type="PANTHER" id="PTHR10587:SF137">
    <property type="entry name" value="4-DEOXY-4-FORMAMIDO-L-ARABINOSE-PHOSPHOUNDECAPRENOL DEFORMYLASE ARND-RELATED"/>
    <property type="match status" value="1"/>
</dbReference>
<dbReference type="Pfam" id="PF22790">
    <property type="entry name" value="YkoP"/>
    <property type="match status" value="1"/>
</dbReference>
<evidence type="ECO:0000313" key="3">
    <source>
        <dbReference type="EMBL" id="KLU64293.1"/>
    </source>
</evidence>
<dbReference type="Pfam" id="PF01522">
    <property type="entry name" value="Polysacc_deac_1"/>
    <property type="match status" value="1"/>
</dbReference>
<protein>
    <submittedName>
        <fullName evidence="3">Peptidoglycan-N-acetylmuramic acid deacetylase PdaC</fullName>
        <ecNumber evidence="3">3.5.1.-</ecNumber>
    </submittedName>
</protein>
<keyword evidence="1" id="KW-0472">Membrane</keyword>
<dbReference type="GO" id="GO:0005975">
    <property type="term" value="P:carbohydrate metabolic process"/>
    <property type="evidence" value="ECO:0007669"/>
    <property type="project" value="InterPro"/>
</dbReference>
<keyword evidence="1" id="KW-0812">Transmembrane</keyword>